<dbReference type="EMBL" id="CAJPWZ010001313">
    <property type="protein sequence ID" value="CAG2212774.1"/>
    <property type="molecule type" value="Genomic_DNA"/>
</dbReference>
<dbReference type="GO" id="GO:0047631">
    <property type="term" value="F:ADP-ribose diphosphatase activity"/>
    <property type="evidence" value="ECO:0007669"/>
    <property type="project" value="UniProtKB-EC"/>
</dbReference>
<protein>
    <submittedName>
        <fullName evidence="2">NUDT9</fullName>
        <ecNumber evidence="2">3.6.1.13</ecNumber>
    </submittedName>
</protein>
<accession>A0A8S3S727</accession>
<dbReference type="Pfam" id="PF25969">
    <property type="entry name" value="NUDT9_N"/>
    <property type="match status" value="1"/>
</dbReference>
<dbReference type="Gene3D" id="3.90.79.10">
    <property type="entry name" value="Nucleoside Triphosphate Pyrophosphohydrolase"/>
    <property type="match status" value="1"/>
</dbReference>
<organism evidence="2 3">
    <name type="scientific">Mytilus edulis</name>
    <name type="common">Blue mussel</name>
    <dbReference type="NCBI Taxonomy" id="6550"/>
    <lineage>
        <taxon>Eukaryota</taxon>
        <taxon>Metazoa</taxon>
        <taxon>Spiralia</taxon>
        <taxon>Lophotrochozoa</taxon>
        <taxon>Mollusca</taxon>
        <taxon>Bivalvia</taxon>
        <taxon>Autobranchia</taxon>
        <taxon>Pteriomorphia</taxon>
        <taxon>Mytilida</taxon>
        <taxon>Mytiloidea</taxon>
        <taxon>Mytilidae</taxon>
        <taxon>Mytilinae</taxon>
        <taxon>Mytilus</taxon>
    </lineage>
</organism>
<dbReference type="PANTHER" id="PTHR13030:SF8">
    <property type="entry name" value="ADP-RIBOSE PYROPHOSPHATASE, MITOCHONDRIAL"/>
    <property type="match status" value="1"/>
</dbReference>
<dbReference type="Proteomes" id="UP000683360">
    <property type="component" value="Unassembled WGS sequence"/>
</dbReference>
<keyword evidence="1" id="KW-1133">Transmembrane helix</keyword>
<reference evidence="2" key="1">
    <citation type="submission" date="2021-03" db="EMBL/GenBank/DDBJ databases">
        <authorList>
            <person name="Bekaert M."/>
        </authorList>
    </citation>
    <scope>NUCLEOTIDE SEQUENCE</scope>
</reference>
<dbReference type="PANTHER" id="PTHR13030">
    <property type="entry name" value="NUDIX HYDROLASE"/>
    <property type="match status" value="1"/>
</dbReference>
<name>A0A8S3S727_MYTED</name>
<dbReference type="InterPro" id="IPR039989">
    <property type="entry name" value="NUDT9"/>
</dbReference>
<keyword evidence="2" id="KW-0378">Hydrolase</keyword>
<dbReference type="OrthoDB" id="9972248at2759"/>
<keyword evidence="1" id="KW-0472">Membrane</keyword>
<dbReference type="InterPro" id="IPR015797">
    <property type="entry name" value="NUDIX_hydrolase-like_dom_sf"/>
</dbReference>
<feature type="transmembrane region" description="Helical" evidence="1">
    <location>
        <begin position="398"/>
        <end position="421"/>
    </location>
</feature>
<evidence type="ECO:0000256" key="1">
    <source>
        <dbReference type="SAM" id="Phobius"/>
    </source>
</evidence>
<evidence type="ECO:0000313" key="2">
    <source>
        <dbReference type="EMBL" id="CAG2212774.1"/>
    </source>
</evidence>
<dbReference type="EC" id="3.6.1.13" evidence="2"/>
<evidence type="ECO:0000313" key="3">
    <source>
        <dbReference type="Proteomes" id="UP000683360"/>
    </source>
</evidence>
<keyword evidence="1" id="KW-0812">Transmembrane</keyword>
<dbReference type="SUPFAM" id="SSF55811">
    <property type="entry name" value="Nudix"/>
    <property type="match status" value="1"/>
</dbReference>
<sequence length="692" mass="77975">MIIYRYEVQLDSDSSGHVNGHIDYIHQWSSIHGSWSFIDPESPIVDYKWAIGYTQGGTQIQTFKCEGRRKFGLNNKVNLVDKTFVYITVIATNAAGLQTIAYSDPVLVDLTPPIFDYVYDGTGADQDAWEVNIVSANWEVADAESGIDFCQYAFGYQPGGSDLHPWTTTTVKSVSMEFDYSDLEGLTVYTSVKCYNTMGLGNTTSSDGVRISNKSPSITSAVVSPFYLSSSEYISKDGFQSVTDVVRLKWQGFTDSIGIDNYLITFEGSQTKKEKVSFPIQQDLFFTYFYNLQLTESHQTVHVQAINVLYKKSDKVSRNMTVLLTPPVRDNSKQVIIEWLDNKFNILWENVFSSSETLWYEISAGTFRGGSNIVQWLETTNQNIEFGMPSSITEPAGIYVFVLGVLWLSVSIVVLSVYVLVVDVYLNGNRMIGFSNGVRRLSIKIGQTKPSKMTFGGGLHCKARCQIYPRTKDVKRFTVPDDKVRWNVPFPEYSPPSFTTETVLSGPYYADPDICSGKGEITKWNEIDGKVSRVSFEGKYEVVDGLPLNPVGRTGIKHRGCLGRWGPNHAADPIVTRWKRTEDDEIVKGEDGKQVMEFVSIQRRDNREWAIPGGMVEPGSLVSATIKQEFGEEAMNSLEMSEEEKKEMHDKIEDFLSHGDKVYEGYVDDLETQTMPGWKLQHIISMTMMELK</sequence>
<proteinExistence type="predicted"/>
<dbReference type="AlphaFoldDB" id="A0A8S3S727"/>
<gene>
    <name evidence="2" type="ORF">MEDL_26738</name>
</gene>
<dbReference type="CDD" id="cd03670">
    <property type="entry name" value="NUDIX_ADPRase_Nudt9"/>
    <property type="match status" value="1"/>
</dbReference>
<comment type="caution">
    <text evidence="2">The sequence shown here is derived from an EMBL/GenBank/DDBJ whole genome shotgun (WGS) entry which is preliminary data.</text>
</comment>
<keyword evidence="3" id="KW-1185">Reference proteome</keyword>